<evidence type="ECO:0000313" key="3">
    <source>
        <dbReference type="EMBL" id="ESN99724.1"/>
    </source>
</evidence>
<dbReference type="GO" id="GO:0005615">
    <property type="term" value="C:extracellular space"/>
    <property type="evidence" value="ECO:0000318"/>
    <property type="project" value="GO_Central"/>
</dbReference>
<proteinExistence type="predicted"/>
<dbReference type="CTD" id="20216259"/>
<keyword evidence="5" id="KW-1185">Reference proteome</keyword>
<dbReference type="Proteomes" id="UP000015101">
    <property type="component" value="Unassembled WGS sequence"/>
</dbReference>
<dbReference type="PROSITE" id="PS51406">
    <property type="entry name" value="FIBRINOGEN_C_2"/>
    <property type="match status" value="1"/>
</dbReference>
<dbReference type="RefSeq" id="XP_009022031.1">
    <property type="nucleotide sequence ID" value="XM_009023783.1"/>
</dbReference>
<dbReference type="Pfam" id="PF00147">
    <property type="entry name" value="Fibrinogen_C"/>
    <property type="match status" value="1"/>
</dbReference>
<dbReference type="SMART" id="SM00186">
    <property type="entry name" value="FBG"/>
    <property type="match status" value="1"/>
</dbReference>
<name>T1G5B2_HELRO</name>
<dbReference type="EMBL" id="KB097070">
    <property type="protein sequence ID" value="ESN99724.1"/>
    <property type="molecule type" value="Genomic_DNA"/>
</dbReference>
<dbReference type="OMA" id="NMAASHE"/>
<dbReference type="Gene3D" id="3.90.215.10">
    <property type="entry name" value="Gamma Fibrinogen, chain A, domain 1"/>
    <property type="match status" value="1"/>
</dbReference>
<evidence type="ECO:0000256" key="1">
    <source>
        <dbReference type="ARBA" id="ARBA00023157"/>
    </source>
</evidence>
<reference evidence="4" key="3">
    <citation type="submission" date="2015-06" db="UniProtKB">
        <authorList>
            <consortium name="EnsemblMetazoa"/>
        </authorList>
    </citation>
    <scope>IDENTIFICATION</scope>
</reference>
<protein>
    <recommendedName>
        <fullName evidence="2">Fibrinogen C-terminal domain-containing protein</fullName>
    </recommendedName>
</protein>
<dbReference type="KEGG" id="hro:HELRODRAFT_83876"/>
<feature type="domain" description="Fibrinogen C-terminal" evidence="2">
    <location>
        <begin position="1"/>
        <end position="170"/>
    </location>
</feature>
<dbReference type="EMBL" id="AMQM01005684">
    <property type="status" value="NOT_ANNOTATED_CDS"/>
    <property type="molecule type" value="Genomic_DNA"/>
</dbReference>
<dbReference type="SUPFAM" id="SSF56496">
    <property type="entry name" value="Fibrinogen C-terminal domain-like"/>
    <property type="match status" value="1"/>
</dbReference>
<dbReference type="InterPro" id="IPR014716">
    <property type="entry name" value="Fibrinogen_a/b/g_C_1"/>
</dbReference>
<dbReference type="EnsemblMetazoa" id="HelroT83876">
    <property type="protein sequence ID" value="HelroP83876"/>
    <property type="gene ID" value="HelroG83876"/>
</dbReference>
<dbReference type="InterPro" id="IPR036056">
    <property type="entry name" value="Fibrinogen-like_C"/>
</dbReference>
<dbReference type="HOGENOM" id="CLU_038628_6_2_1"/>
<gene>
    <name evidence="4" type="primary">20216259</name>
    <name evidence="3" type="ORF">HELRODRAFT_83876</name>
</gene>
<dbReference type="OrthoDB" id="6273946at2759"/>
<dbReference type="InterPro" id="IPR002181">
    <property type="entry name" value="Fibrinogen_a/b/g_C_dom"/>
</dbReference>
<dbReference type="eggNOG" id="KOG2579">
    <property type="taxonomic scope" value="Eukaryota"/>
</dbReference>
<dbReference type="AlphaFoldDB" id="T1G5B2"/>
<organism evidence="4 5">
    <name type="scientific">Helobdella robusta</name>
    <name type="common">Californian leech</name>
    <dbReference type="NCBI Taxonomy" id="6412"/>
    <lineage>
        <taxon>Eukaryota</taxon>
        <taxon>Metazoa</taxon>
        <taxon>Spiralia</taxon>
        <taxon>Lophotrochozoa</taxon>
        <taxon>Annelida</taxon>
        <taxon>Clitellata</taxon>
        <taxon>Hirudinea</taxon>
        <taxon>Rhynchobdellida</taxon>
        <taxon>Glossiphoniidae</taxon>
        <taxon>Helobdella</taxon>
    </lineage>
</organism>
<reference evidence="3 5" key="2">
    <citation type="journal article" date="2013" name="Nature">
        <title>Insights into bilaterian evolution from three spiralian genomes.</title>
        <authorList>
            <person name="Simakov O."/>
            <person name="Marletaz F."/>
            <person name="Cho S.J."/>
            <person name="Edsinger-Gonzales E."/>
            <person name="Havlak P."/>
            <person name="Hellsten U."/>
            <person name="Kuo D.H."/>
            <person name="Larsson T."/>
            <person name="Lv J."/>
            <person name="Arendt D."/>
            <person name="Savage R."/>
            <person name="Osoegawa K."/>
            <person name="de Jong P."/>
            <person name="Grimwood J."/>
            <person name="Chapman J.A."/>
            <person name="Shapiro H."/>
            <person name="Aerts A."/>
            <person name="Otillar R.P."/>
            <person name="Terry A.Y."/>
            <person name="Boore J.L."/>
            <person name="Grigoriev I.V."/>
            <person name="Lindberg D.R."/>
            <person name="Seaver E.C."/>
            <person name="Weisblat D.A."/>
            <person name="Putnam N.H."/>
            <person name="Rokhsar D.S."/>
        </authorList>
    </citation>
    <scope>NUCLEOTIDE SEQUENCE</scope>
</reference>
<evidence type="ECO:0000313" key="4">
    <source>
        <dbReference type="EnsemblMetazoa" id="HelroP83876"/>
    </source>
</evidence>
<accession>T1G5B2</accession>
<reference evidence="5" key="1">
    <citation type="submission" date="2012-12" db="EMBL/GenBank/DDBJ databases">
        <authorList>
            <person name="Hellsten U."/>
            <person name="Grimwood J."/>
            <person name="Chapman J.A."/>
            <person name="Shapiro H."/>
            <person name="Aerts A."/>
            <person name="Otillar R.P."/>
            <person name="Terry A.Y."/>
            <person name="Boore J.L."/>
            <person name="Simakov O."/>
            <person name="Marletaz F."/>
            <person name="Cho S.-J."/>
            <person name="Edsinger-Gonzales E."/>
            <person name="Havlak P."/>
            <person name="Kuo D.-H."/>
            <person name="Larsson T."/>
            <person name="Lv J."/>
            <person name="Arendt D."/>
            <person name="Savage R."/>
            <person name="Osoegawa K."/>
            <person name="de Jong P."/>
            <person name="Lindberg D.R."/>
            <person name="Seaver E.C."/>
            <person name="Weisblat D.A."/>
            <person name="Putnam N.H."/>
            <person name="Grigoriev I.V."/>
            <person name="Rokhsar D.S."/>
        </authorList>
    </citation>
    <scope>NUCLEOTIDE SEQUENCE</scope>
</reference>
<keyword evidence="1" id="KW-1015">Disulfide bond</keyword>
<dbReference type="FunCoup" id="T1G5B2">
    <property type="interactions" value="30"/>
</dbReference>
<dbReference type="GeneID" id="20216259"/>
<dbReference type="InterPro" id="IPR050373">
    <property type="entry name" value="Fibrinogen_C-term_domain"/>
</dbReference>
<dbReference type="PROSITE" id="PS00514">
    <property type="entry name" value="FIBRINOGEN_C_1"/>
    <property type="match status" value="1"/>
</dbReference>
<sequence length="170" mass="19549">VMQRRMDGSENFYRNWTDYKRGFGDPRKDFWIGNDNIHRITSNQKYKVLFVLEDFEGKVACAAYDSFSVGSPSTYYTMSIGIYSGTAGSDSMFNCNGLPFSTYDADHDLLTSNCAVSFQGAWWYDDCFWACLNGLYLHGANTANSKGVNWYDFRGFTYSLRFTEIRIQLI</sequence>
<dbReference type="PANTHER" id="PTHR19143:SF458">
    <property type="entry name" value="FIBRINOGEN C-TERMINAL DOMAIN-CONTAINING PROTEIN-RELATED"/>
    <property type="match status" value="1"/>
</dbReference>
<evidence type="ECO:0000313" key="5">
    <source>
        <dbReference type="Proteomes" id="UP000015101"/>
    </source>
</evidence>
<dbReference type="InterPro" id="IPR020837">
    <property type="entry name" value="Fibrinogen_CS"/>
</dbReference>
<evidence type="ECO:0000259" key="2">
    <source>
        <dbReference type="PROSITE" id="PS51406"/>
    </source>
</evidence>
<dbReference type="CDD" id="cd00087">
    <property type="entry name" value="FReD"/>
    <property type="match status" value="1"/>
</dbReference>
<dbReference type="STRING" id="6412.T1G5B2"/>
<dbReference type="PANTHER" id="PTHR19143">
    <property type="entry name" value="FIBRINOGEN/TENASCIN/ANGIOPOEITIN"/>
    <property type="match status" value="1"/>
</dbReference>
<dbReference type="InParanoid" id="T1G5B2"/>